<dbReference type="EMBL" id="JAMZFV010000019">
    <property type="protein sequence ID" value="MCP1110885.1"/>
    <property type="molecule type" value="Genomic_DNA"/>
</dbReference>
<dbReference type="Gene3D" id="3.30.870.10">
    <property type="entry name" value="Endonuclease Chain A"/>
    <property type="match status" value="1"/>
</dbReference>
<keyword evidence="2" id="KW-0378">Hydrolase</keyword>
<evidence type="ECO:0000313" key="8">
    <source>
        <dbReference type="Proteomes" id="UP001523565"/>
    </source>
</evidence>
<dbReference type="CDD" id="cd09179">
    <property type="entry name" value="PLDc_N_DEXD_a"/>
    <property type="match status" value="1"/>
</dbReference>
<reference evidence="7 8" key="1">
    <citation type="journal article" date="2022" name="Genome Biol. Evol.">
        <title>Host diet, physiology and behaviors set the stage for Lachnospiraceae cladogenesis.</title>
        <authorList>
            <person name="Vera-Ponce De Leon A."/>
            <person name="Schneider M."/>
            <person name="Jahnes B.C."/>
            <person name="Sadowski V."/>
            <person name="Camuy-Velez L.A."/>
            <person name="Duan J."/>
            <person name="Sabree Z.L."/>
        </authorList>
    </citation>
    <scope>NUCLEOTIDE SEQUENCE [LARGE SCALE GENOMIC DNA]</scope>
    <source>
        <strain evidence="7 8">PAL227</strain>
    </source>
</reference>
<sequence length="679" mass="78039">MNYKDLNIAHSYISQGDNNIVDAFLNPVLKYTKEYKRSVGFFSSGVFEAIADGIIGLAKNHGSMKLIASPQLSEEDAKAINLGYEHRNQLVEDLFSKDFVEQLEGLSDVRLKMLYELIKDGVLDIKIAIVSTTGIYHDKLGIMKDIDDNKIAFFGSPNSSYSGYRSNYEKIRISKGWEEGSREVVEEEEAEFDNLWENNNKFVEVLEYTETAKESIIKVIEKRRGAILSPIKLRDYQEQAIAAWKANNYHGFYVMATGTGKTWTAIYSAKELVKEHPCMIVICAPYKHLVKQWSEDVDSAFPESTIILVSSENPGWNKQISDAVIKAKYDSKQQIIIISTIMSFNMEKFVNSIKKYEGERLLIVDEAHRFTKRSEELKTLYKYMLGLSATPFSGSSAEKGKELMEFFGGQVFDLPIEDALERKYLVPYYYYPIYVNSNAEEENKFNYQSRVIASCFRGGKCIDPDKLVIALRNRLRIISMAEEKQTRIDEIIGDVSERDHFVVYCGDGKLFNESTGEEIRHINAVKQVLSRHEFKPSQFTARENIQERMDLVDSFNKGEISALAAIRCLDEGINIPSIKSALILSSNDDYREFVQRRGRILRLYEGKEYAKIYDVVVLPSEASTQWAAIELRRFLEYGRLSLNWDELEVDFKSLLMRYGITENEVDVYDYEETEVEEDE</sequence>
<keyword evidence="4" id="KW-0067">ATP-binding</keyword>
<keyword evidence="1" id="KW-0547">Nucleotide-binding</keyword>
<proteinExistence type="predicted"/>
<evidence type="ECO:0000256" key="3">
    <source>
        <dbReference type="ARBA" id="ARBA00022806"/>
    </source>
</evidence>
<dbReference type="InterPro" id="IPR050615">
    <property type="entry name" value="ATP-dep_DNA_Helicase"/>
</dbReference>
<accession>A0ABT1EJL4</accession>
<dbReference type="Pfam" id="PF00271">
    <property type="entry name" value="Helicase_C"/>
    <property type="match status" value="1"/>
</dbReference>
<feature type="domain" description="Helicase ATP-binding" evidence="5">
    <location>
        <begin position="242"/>
        <end position="409"/>
    </location>
</feature>
<dbReference type="Pfam" id="PF04851">
    <property type="entry name" value="ResIII"/>
    <property type="match status" value="1"/>
</dbReference>
<protein>
    <submittedName>
        <fullName evidence="7">DEAD/DEAH box helicase family protein</fullName>
    </submittedName>
</protein>
<dbReference type="PROSITE" id="PS51192">
    <property type="entry name" value="HELICASE_ATP_BIND_1"/>
    <property type="match status" value="1"/>
</dbReference>
<evidence type="ECO:0000259" key="6">
    <source>
        <dbReference type="PROSITE" id="PS51194"/>
    </source>
</evidence>
<dbReference type="PROSITE" id="PS51194">
    <property type="entry name" value="HELICASE_CTER"/>
    <property type="match status" value="1"/>
</dbReference>
<dbReference type="SMART" id="SM00487">
    <property type="entry name" value="DEXDc"/>
    <property type="match status" value="1"/>
</dbReference>
<keyword evidence="8" id="KW-1185">Reference proteome</keyword>
<feature type="domain" description="Helicase C-terminal" evidence="6">
    <location>
        <begin position="487"/>
        <end position="655"/>
    </location>
</feature>
<gene>
    <name evidence="7" type="ORF">NK118_11555</name>
</gene>
<evidence type="ECO:0000256" key="2">
    <source>
        <dbReference type="ARBA" id="ARBA00022801"/>
    </source>
</evidence>
<evidence type="ECO:0000313" key="7">
    <source>
        <dbReference type="EMBL" id="MCP1110885.1"/>
    </source>
</evidence>
<dbReference type="GO" id="GO:0004386">
    <property type="term" value="F:helicase activity"/>
    <property type="evidence" value="ECO:0007669"/>
    <property type="project" value="UniProtKB-KW"/>
</dbReference>
<comment type="caution">
    <text evidence="7">The sequence shown here is derived from an EMBL/GenBank/DDBJ whole genome shotgun (WGS) entry which is preliminary data.</text>
</comment>
<dbReference type="InterPro" id="IPR025202">
    <property type="entry name" value="PLD-like_dom"/>
</dbReference>
<organism evidence="7 8">
    <name type="scientific">Ohessyouella blattaphilus</name>
    <dbReference type="NCBI Taxonomy" id="2949333"/>
    <lineage>
        <taxon>Bacteria</taxon>
        <taxon>Bacillati</taxon>
        <taxon>Bacillota</taxon>
        <taxon>Clostridia</taxon>
        <taxon>Lachnospirales</taxon>
        <taxon>Lachnospiraceae</taxon>
        <taxon>Ohessyouella</taxon>
    </lineage>
</organism>
<dbReference type="Proteomes" id="UP001523565">
    <property type="component" value="Unassembled WGS sequence"/>
</dbReference>
<evidence type="ECO:0000256" key="4">
    <source>
        <dbReference type="ARBA" id="ARBA00022840"/>
    </source>
</evidence>
<dbReference type="SUPFAM" id="SSF52540">
    <property type="entry name" value="P-loop containing nucleoside triphosphate hydrolases"/>
    <property type="match status" value="2"/>
</dbReference>
<dbReference type="Gene3D" id="3.40.50.300">
    <property type="entry name" value="P-loop containing nucleotide triphosphate hydrolases"/>
    <property type="match status" value="2"/>
</dbReference>
<dbReference type="PANTHER" id="PTHR11274">
    <property type="entry name" value="RAD25/XP-B DNA REPAIR HELICASE"/>
    <property type="match status" value="1"/>
</dbReference>
<name>A0ABT1EJL4_9FIRM</name>
<dbReference type="RefSeq" id="WP_262069766.1">
    <property type="nucleotide sequence ID" value="NZ_JAMXOC010000019.1"/>
</dbReference>
<dbReference type="PANTHER" id="PTHR11274:SF0">
    <property type="entry name" value="GENERAL TRANSCRIPTION AND DNA REPAIR FACTOR IIH HELICASE SUBUNIT XPB"/>
    <property type="match status" value="1"/>
</dbReference>
<dbReference type="InterPro" id="IPR001650">
    <property type="entry name" value="Helicase_C-like"/>
</dbReference>
<dbReference type="InterPro" id="IPR027417">
    <property type="entry name" value="P-loop_NTPase"/>
</dbReference>
<keyword evidence="3 7" id="KW-0347">Helicase</keyword>
<evidence type="ECO:0000256" key="1">
    <source>
        <dbReference type="ARBA" id="ARBA00022741"/>
    </source>
</evidence>
<evidence type="ECO:0000259" key="5">
    <source>
        <dbReference type="PROSITE" id="PS51192"/>
    </source>
</evidence>
<dbReference type="Pfam" id="PF13091">
    <property type="entry name" value="PLDc_2"/>
    <property type="match status" value="1"/>
</dbReference>
<dbReference type="InterPro" id="IPR014001">
    <property type="entry name" value="Helicase_ATP-bd"/>
</dbReference>
<dbReference type="SMART" id="SM00490">
    <property type="entry name" value="HELICc"/>
    <property type="match status" value="1"/>
</dbReference>
<dbReference type="InterPro" id="IPR006935">
    <property type="entry name" value="Helicase/UvrB_N"/>
</dbReference>